<feature type="transmembrane region" description="Helical" evidence="1">
    <location>
        <begin position="6"/>
        <end position="24"/>
    </location>
</feature>
<evidence type="ECO:0000313" key="2">
    <source>
        <dbReference type="EMBL" id="AFQ16721.1"/>
    </source>
</evidence>
<accession>A0A9W3JKJ3</accession>
<evidence type="ECO:0000256" key="1">
    <source>
        <dbReference type="SAM" id="Phobius"/>
    </source>
</evidence>
<protein>
    <submittedName>
        <fullName evidence="2">Uncharacterized protein</fullName>
    </submittedName>
</protein>
<dbReference type="EMBL" id="CP003752">
    <property type="protein sequence ID" value="AFQ16721.1"/>
    <property type="molecule type" value="Genomic_DNA"/>
</dbReference>
<dbReference type="RefSeq" id="WP_000666419.1">
    <property type="nucleotide sequence ID" value="NC_018500.1"/>
</dbReference>
<evidence type="ECO:0000313" key="3">
    <source>
        <dbReference type="Proteomes" id="UP000005259"/>
    </source>
</evidence>
<keyword evidence="1" id="KW-0812">Transmembrane</keyword>
<name>A0A9W3JKJ3_BACTU</name>
<proteinExistence type="predicted"/>
<dbReference type="Proteomes" id="UP000005259">
    <property type="component" value="Chromosome"/>
</dbReference>
<reference evidence="2 3" key="1">
    <citation type="submission" date="2012-08" db="EMBL/GenBank/DDBJ databases">
        <authorList>
            <person name="Doggett N."/>
            <person name="Teshima H."/>
            <person name="Bruce D."/>
            <person name="Detter J.C."/>
            <person name="Johnson S.L."/>
            <person name="Han C."/>
        </authorList>
    </citation>
    <scope>NUCLEOTIDE SEQUENCE [LARGE SCALE GENOMIC DNA]</scope>
    <source>
        <strain evidence="2 3">HD-771</strain>
    </source>
</reference>
<dbReference type="KEGG" id="bti:BTG_16395"/>
<feature type="transmembrane region" description="Helical" evidence="1">
    <location>
        <begin position="161"/>
        <end position="184"/>
    </location>
</feature>
<keyword evidence="1" id="KW-0472">Membrane</keyword>
<sequence length="270" mass="32323">MKEYLPYLPLVIAIIAASLGYVTGQRSGKINRFFQQVDINLKEVCGPMYFSLKRVFEIEDAQKREEYTDQLFDEFSTLNPNLYKLGNKFIIDWFIETKNLYIKFKKSRELEDWEEYWKQLYGLKVMLGYEYEKNFDALYGEYRWFQRTLTANIFVRIWHELIYILFQAAQFIVLVAMLFVYFSVGDYFFIGQFPKGMISVSILILICTIMLYGLLMIIGADISGLRKQRNSFTRKLGKKYVPNLIDFWDKKVIRSNKNVEIPEMYKQRKY</sequence>
<organism evidence="2 3">
    <name type="scientific">Bacillus thuringiensis HD-771</name>
    <dbReference type="NCBI Taxonomy" id="1218175"/>
    <lineage>
        <taxon>Bacteria</taxon>
        <taxon>Bacillati</taxon>
        <taxon>Bacillota</taxon>
        <taxon>Bacilli</taxon>
        <taxon>Bacillales</taxon>
        <taxon>Bacillaceae</taxon>
        <taxon>Bacillus</taxon>
        <taxon>Bacillus cereus group</taxon>
    </lineage>
</organism>
<dbReference type="AlphaFoldDB" id="A0A9W3JKJ3"/>
<feature type="transmembrane region" description="Helical" evidence="1">
    <location>
        <begin position="196"/>
        <end position="220"/>
    </location>
</feature>
<keyword evidence="1" id="KW-1133">Transmembrane helix</keyword>
<gene>
    <name evidence="2" type="ORF">BTG_16395</name>
</gene>